<comment type="caution">
    <text evidence="1">The sequence shown here is derived from an EMBL/GenBank/DDBJ whole genome shotgun (WGS) entry which is preliminary data.</text>
</comment>
<accession>A0AA36NE79</accession>
<evidence type="ECO:0000313" key="1">
    <source>
        <dbReference type="EMBL" id="CAJ1402979.1"/>
    </source>
</evidence>
<dbReference type="EMBL" id="CAUJNA010003475">
    <property type="protein sequence ID" value="CAJ1402979.1"/>
    <property type="molecule type" value="Genomic_DNA"/>
</dbReference>
<evidence type="ECO:0000313" key="2">
    <source>
        <dbReference type="Proteomes" id="UP001178507"/>
    </source>
</evidence>
<keyword evidence="2" id="KW-1185">Reference proteome</keyword>
<proteinExistence type="predicted"/>
<dbReference type="Proteomes" id="UP001178507">
    <property type="component" value="Unassembled WGS sequence"/>
</dbReference>
<protein>
    <recommendedName>
        <fullName evidence="3">Ubiquitin-like domain-containing protein</fullName>
    </recommendedName>
</protein>
<reference evidence="1" key="1">
    <citation type="submission" date="2023-08" db="EMBL/GenBank/DDBJ databases">
        <authorList>
            <person name="Chen Y."/>
            <person name="Shah S."/>
            <person name="Dougan E. K."/>
            <person name="Thang M."/>
            <person name="Chan C."/>
        </authorList>
    </citation>
    <scope>NUCLEOTIDE SEQUENCE</scope>
</reference>
<dbReference type="InterPro" id="IPR029071">
    <property type="entry name" value="Ubiquitin-like_domsf"/>
</dbReference>
<dbReference type="SUPFAM" id="SSF54236">
    <property type="entry name" value="Ubiquitin-like"/>
    <property type="match status" value="1"/>
</dbReference>
<evidence type="ECO:0008006" key="3">
    <source>
        <dbReference type="Google" id="ProtNLM"/>
    </source>
</evidence>
<dbReference type="AlphaFoldDB" id="A0AA36NE79"/>
<organism evidence="1 2">
    <name type="scientific">Effrenium voratum</name>
    <dbReference type="NCBI Taxonomy" id="2562239"/>
    <lineage>
        <taxon>Eukaryota</taxon>
        <taxon>Sar</taxon>
        <taxon>Alveolata</taxon>
        <taxon>Dinophyceae</taxon>
        <taxon>Suessiales</taxon>
        <taxon>Symbiodiniaceae</taxon>
        <taxon>Effrenium</taxon>
    </lineage>
</organism>
<sequence>MAAPPATPVSASLTSPSGEVHTLQVLPSNTVSHMKSLLGGRLGQSYDDVDIMIFQGPTELQDDCLLQNLGLDLSMAALNFVVVPGRRLRVLRSQMKSGWLDIDVAQHALGVALGIFPDASVMNDYKGVFWTDNSLGNFLAAGLKRLAGDDGLLDHRDEPDLQFCIRERDGETCIPLLEALGESPGTWSLKLSELMGTLRT</sequence>
<gene>
    <name evidence="1" type="ORF">EVOR1521_LOCUS25748</name>
</gene>
<name>A0AA36NE79_9DINO</name>